<dbReference type="EMBL" id="MU032352">
    <property type="protein sequence ID" value="KAF3760837.1"/>
    <property type="molecule type" value="Genomic_DNA"/>
</dbReference>
<comment type="caution">
    <text evidence="2">The sequence shown here is derived from an EMBL/GenBank/DDBJ whole genome shotgun (WGS) entry which is preliminary data.</text>
</comment>
<evidence type="ECO:0008006" key="4">
    <source>
        <dbReference type="Google" id="ProtNLM"/>
    </source>
</evidence>
<accession>A0A9P4XT97</accession>
<name>A0A9P4XT97_CRYP1</name>
<feature type="compositionally biased region" description="Basic residues" evidence="1">
    <location>
        <begin position="1"/>
        <end position="10"/>
    </location>
</feature>
<proteinExistence type="predicted"/>
<feature type="region of interest" description="Disordered" evidence="1">
    <location>
        <begin position="76"/>
        <end position="97"/>
    </location>
</feature>
<dbReference type="Proteomes" id="UP000803844">
    <property type="component" value="Unassembled WGS sequence"/>
</dbReference>
<gene>
    <name evidence="2" type="ORF">M406DRAFT_353568</name>
</gene>
<dbReference type="GeneID" id="63839903"/>
<evidence type="ECO:0000313" key="2">
    <source>
        <dbReference type="EMBL" id="KAF3760837.1"/>
    </source>
</evidence>
<dbReference type="RefSeq" id="XP_040771816.1">
    <property type="nucleotide sequence ID" value="XM_040922774.1"/>
</dbReference>
<protein>
    <recommendedName>
        <fullName evidence="4">C2H2-type domain-containing protein</fullName>
    </recommendedName>
</protein>
<dbReference type="OrthoDB" id="2687452at2759"/>
<reference evidence="2" key="1">
    <citation type="journal article" date="2020" name="Phytopathology">
        <title>Genome sequence of the chestnut blight fungus Cryphonectria parasitica EP155: A fundamental resource for an archetypical invasive plant pathogen.</title>
        <authorList>
            <person name="Crouch J.A."/>
            <person name="Dawe A."/>
            <person name="Aerts A."/>
            <person name="Barry K."/>
            <person name="Churchill A.C.L."/>
            <person name="Grimwood J."/>
            <person name="Hillman B."/>
            <person name="Milgroom M.G."/>
            <person name="Pangilinan J."/>
            <person name="Smith M."/>
            <person name="Salamov A."/>
            <person name="Schmutz J."/>
            <person name="Yadav J."/>
            <person name="Grigoriev I.V."/>
            <person name="Nuss D."/>
        </authorList>
    </citation>
    <scope>NUCLEOTIDE SEQUENCE</scope>
    <source>
        <strain evidence="2">EP155</strain>
    </source>
</reference>
<feature type="compositionally biased region" description="Polar residues" evidence="1">
    <location>
        <begin position="29"/>
        <end position="43"/>
    </location>
</feature>
<dbReference type="AlphaFoldDB" id="A0A9P4XT97"/>
<feature type="compositionally biased region" description="Basic and acidic residues" evidence="1">
    <location>
        <begin position="11"/>
        <end position="27"/>
    </location>
</feature>
<keyword evidence="3" id="KW-1185">Reference proteome</keyword>
<feature type="region of interest" description="Disordered" evidence="1">
    <location>
        <begin position="1"/>
        <end position="43"/>
    </location>
</feature>
<evidence type="ECO:0000313" key="3">
    <source>
        <dbReference type="Proteomes" id="UP000803844"/>
    </source>
</evidence>
<sequence>MDKCQHHRKVDRQALKQPRFDPEDLACHESSSTPSLERTTSSTYSNDSYCTGYEGGQAMQSGSSCTSGSIHGYDPASSPLAGSSQDNFDAGHNSHSHSTAAIYDQSQIFDLTQKSATLDIRQPPHPPQVVADSPSPEDLACHKIFYLIQKSALLYAGQPLHPPNVMADWPSPEDLACYEIFNLIQKSALPYTDQFLYPPNVIADWLLPGDLACYKIFNLIQKSALSYTGQPPHPPNMVADSLSPGDLACYEIFILIQKSALPYTSQPLHPPNVVADSLSPGDLACYKIFNLIQESALLYAGQPPHPPNVVADSLSPVAQANCKDQYQCLNQGCEAEPFSRHADLVRHYRHVHAPKSQLKQYYCDYKSCRRSKTRQSPSARDEDQVIPFTRKDHYKAHLRDFHLEALPKRSAKDDPDWATEKQLKRTWWRCVRCLKRNWLLEGSPKYVCNCGTELDPEIQNERRRLFGPSSPARSHW</sequence>
<evidence type="ECO:0000256" key="1">
    <source>
        <dbReference type="SAM" id="MobiDB-lite"/>
    </source>
</evidence>
<organism evidence="2 3">
    <name type="scientific">Cryphonectria parasitica (strain ATCC 38755 / EP155)</name>
    <dbReference type="NCBI Taxonomy" id="660469"/>
    <lineage>
        <taxon>Eukaryota</taxon>
        <taxon>Fungi</taxon>
        <taxon>Dikarya</taxon>
        <taxon>Ascomycota</taxon>
        <taxon>Pezizomycotina</taxon>
        <taxon>Sordariomycetes</taxon>
        <taxon>Sordariomycetidae</taxon>
        <taxon>Diaporthales</taxon>
        <taxon>Cryphonectriaceae</taxon>
        <taxon>Cryphonectria-Endothia species complex</taxon>
        <taxon>Cryphonectria</taxon>
    </lineage>
</organism>